<sequence length="82" mass="9085">MKNSPDTLRARATSCARARDTLTQVARLIDTAINHAVDGRCQPQVTAALTRAQRDISAAQGHAETRRQRWLKKADKQDASDE</sequence>
<feature type="region of interest" description="Disordered" evidence="1">
    <location>
        <begin position="57"/>
        <end position="82"/>
    </location>
</feature>
<dbReference type="STRING" id="500610.SAMN02799615_00905"/>
<gene>
    <name evidence="2" type="ORF">SAMN02799615_00905</name>
</gene>
<keyword evidence="3" id="KW-1185">Reference proteome</keyword>
<dbReference type="AlphaFoldDB" id="A0A1I2A2U4"/>
<evidence type="ECO:0000256" key="1">
    <source>
        <dbReference type="SAM" id="MobiDB-lite"/>
    </source>
</evidence>
<name>A0A1I2A2U4_9GAMM</name>
<dbReference type="Proteomes" id="UP000199477">
    <property type="component" value="Unassembled WGS sequence"/>
</dbReference>
<protein>
    <submittedName>
        <fullName evidence="2">Uncharacterized protein</fullName>
    </submittedName>
</protein>
<dbReference type="EMBL" id="FONH01000002">
    <property type="protein sequence ID" value="SFE38272.1"/>
    <property type="molecule type" value="Genomic_DNA"/>
</dbReference>
<feature type="compositionally biased region" description="Basic and acidic residues" evidence="1">
    <location>
        <begin position="63"/>
        <end position="82"/>
    </location>
</feature>
<organism evidence="2 3">
    <name type="scientific">Dyella marensis</name>
    <dbReference type="NCBI Taxonomy" id="500610"/>
    <lineage>
        <taxon>Bacteria</taxon>
        <taxon>Pseudomonadati</taxon>
        <taxon>Pseudomonadota</taxon>
        <taxon>Gammaproteobacteria</taxon>
        <taxon>Lysobacterales</taxon>
        <taxon>Rhodanobacteraceae</taxon>
        <taxon>Dyella</taxon>
    </lineage>
</organism>
<dbReference type="RefSeq" id="WP_026636515.1">
    <property type="nucleotide sequence ID" value="NZ_FONH01000002.1"/>
</dbReference>
<reference evidence="3" key="1">
    <citation type="submission" date="2016-10" db="EMBL/GenBank/DDBJ databases">
        <authorList>
            <person name="Varghese N."/>
            <person name="Submissions S."/>
        </authorList>
    </citation>
    <scope>NUCLEOTIDE SEQUENCE [LARGE SCALE GENOMIC DNA]</scope>
    <source>
        <strain evidence="3">UNC178MFTsu3.1</strain>
    </source>
</reference>
<proteinExistence type="predicted"/>
<evidence type="ECO:0000313" key="3">
    <source>
        <dbReference type="Proteomes" id="UP000199477"/>
    </source>
</evidence>
<evidence type="ECO:0000313" key="2">
    <source>
        <dbReference type="EMBL" id="SFE38272.1"/>
    </source>
</evidence>
<accession>A0A1I2A2U4</accession>